<keyword evidence="2" id="KW-1185">Reference proteome</keyword>
<protein>
    <submittedName>
        <fullName evidence="1">Uncharacterized protein</fullName>
    </submittedName>
</protein>
<evidence type="ECO:0000313" key="2">
    <source>
        <dbReference type="Proteomes" id="UP001243009"/>
    </source>
</evidence>
<comment type="caution">
    <text evidence="1">The sequence shown here is derived from an EMBL/GenBank/DDBJ whole genome shotgun (WGS) entry which is preliminary data.</text>
</comment>
<evidence type="ECO:0000313" key="1">
    <source>
        <dbReference type="EMBL" id="MDO9714608.1"/>
    </source>
</evidence>
<reference evidence="1 2" key="1">
    <citation type="submission" date="2023-08" db="EMBL/GenBank/DDBJ databases">
        <title>The draft genome sequence of Paracraurococcus sp. LOR1-02.</title>
        <authorList>
            <person name="Kingkaew E."/>
            <person name="Tanasupawat S."/>
        </authorList>
    </citation>
    <scope>NUCLEOTIDE SEQUENCE [LARGE SCALE GENOMIC DNA]</scope>
    <source>
        <strain evidence="1 2">LOR1-02</strain>
    </source>
</reference>
<accession>A0ABT9EF05</accession>
<proteinExistence type="predicted"/>
<dbReference type="Proteomes" id="UP001243009">
    <property type="component" value="Unassembled WGS sequence"/>
</dbReference>
<name>A0ABT9EF05_9PROT</name>
<organism evidence="1 2">
    <name type="scientific">Paracraurococcus lichenis</name>
    <dbReference type="NCBI Taxonomy" id="3064888"/>
    <lineage>
        <taxon>Bacteria</taxon>
        <taxon>Pseudomonadati</taxon>
        <taxon>Pseudomonadota</taxon>
        <taxon>Alphaproteobacteria</taxon>
        <taxon>Acetobacterales</taxon>
        <taxon>Roseomonadaceae</taxon>
        <taxon>Paracraurococcus</taxon>
    </lineage>
</organism>
<dbReference type="EMBL" id="JAUTWS010000391">
    <property type="protein sequence ID" value="MDO9714608.1"/>
    <property type="molecule type" value="Genomic_DNA"/>
</dbReference>
<sequence>MPKLVWRVKLVAELEPGVATETEVARIERDEVASLADLGLRLEEVKRLTAALHAYSDDVGRLFRSDVGH</sequence>
<dbReference type="RefSeq" id="WP_305109428.1">
    <property type="nucleotide sequence ID" value="NZ_JAUTWS010000391.1"/>
</dbReference>
<gene>
    <name evidence="1" type="ORF">Q7A36_40420</name>
</gene>